<name>A0A0B1TM05_OESDE</name>
<evidence type="ECO:0000313" key="3">
    <source>
        <dbReference type="Proteomes" id="UP000053660"/>
    </source>
</evidence>
<keyword evidence="3" id="KW-1185">Reference proteome</keyword>
<reference evidence="2 3" key="1">
    <citation type="submission" date="2014-03" db="EMBL/GenBank/DDBJ databases">
        <title>Draft genome of the hookworm Oesophagostomum dentatum.</title>
        <authorList>
            <person name="Mitreva M."/>
        </authorList>
    </citation>
    <scope>NUCLEOTIDE SEQUENCE [LARGE SCALE GENOMIC DNA]</scope>
    <source>
        <strain evidence="2 3">OD-Hann</strain>
    </source>
</reference>
<feature type="region of interest" description="Disordered" evidence="1">
    <location>
        <begin position="45"/>
        <end position="74"/>
    </location>
</feature>
<sequence>MLTLLDDECRSTDVESIEPPLCDTRGCEDVSRWCVDSRQSKIRLDKLTPKEVKEEIQKQEDPQDDEPLRDVTPCPSEYQLTQLNYMLSGVPIVQAFNEAEKKKKKSTNN</sequence>
<organism evidence="2 3">
    <name type="scientific">Oesophagostomum dentatum</name>
    <name type="common">Nodular worm</name>
    <dbReference type="NCBI Taxonomy" id="61180"/>
    <lineage>
        <taxon>Eukaryota</taxon>
        <taxon>Metazoa</taxon>
        <taxon>Ecdysozoa</taxon>
        <taxon>Nematoda</taxon>
        <taxon>Chromadorea</taxon>
        <taxon>Rhabditida</taxon>
        <taxon>Rhabditina</taxon>
        <taxon>Rhabditomorpha</taxon>
        <taxon>Strongyloidea</taxon>
        <taxon>Strongylidae</taxon>
        <taxon>Oesophagostomum</taxon>
    </lineage>
</organism>
<dbReference type="EMBL" id="KN549297">
    <property type="protein sequence ID" value="KHJ98573.1"/>
    <property type="molecule type" value="Genomic_DNA"/>
</dbReference>
<evidence type="ECO:0000313" key="2">
    <source>
        <dbReference type="EMBL" id="KHJ98573.1"/>
    </source>
</evidence>
<dbReference type="AlphaFoldDB" id="A0A0B1TM05"/>
<proteinExistence type="predicted"/>
<dbReference type="Proteomes" id="UP000053660">
    <property type="component" value="Unassembled WGS sequence"/>
</dbReference>
<dbReference type="OrthoDB" id="5870803at2759"/>
<accession>A0A0B1TM05</accession>
<gene>
    <name evidence="2" type="ORF">OESDEN_01445</name>
</gene>
<evidence type="ECO:0000256" key="1">
    <source>
        <dbReference type="SAM" id="MobiDB-lite"/>
    </source>
</evidence>
<protein>
    <submittedName>
        <fullName evidence="2">Uncharacterized protein</fullName>
    </submittedName>
</protein>
<feature type="compositionally biased region" description="Basic and acidic residues" evidence="1">
    <location>
        <begin position="45"/>
        <end position="69"/>
    </location>
</feature>